<gene>
    <name evidence="2" type="ORF">J2S06_001626</name>
</gene>
<evidence type="ECO:0000313" key="2">
    <source>
        <dbReference type="EMBL" id="MDQ0162549.1"/>
    </source>
</evidence>
<protein>
    <submittedName>
        <fullName evidence="2">Uncharacterized protein</fullName>
    </submittedName>
</protein>
<keyword evidence="3" id="KW-1185">Reference proteome</keyword>
<evidence type="ECO:0000313" key="3">
    <source>
        <dbReference type="Proteomes" id="UP001225646"/>
    </source>
</evidence>
<reference evidence="2 3" key="1">
    <citation type="submission" date="2023-07" db="EMBL/GenBank/DDBJ databases">
        <title>Genomic Encyclopedia of Type Strains, Phase IV (KMG-IV): sequencing the most valuable type-strain genomes for metagenomic binning, comparative biology and taxonomic classification.</title>
        <authorList>
            <person name="Goeker M."/>
        </authorList>
    </citation>
    <scope>NUCLEOTIDE SEQUENCE [LARGE SCALE GENOMIC DNA]</scope>
    <source>
        <strain evidence="2 3">DSM 19092</strain>
    </source>
</reference>
<feature type="region of interest" description="Disordered" evidence="1">
    <location>
        <begin position="1"/>
        <end position="37"/>
    </location>
</feature>
<dbReference type="Proteomes" id="UP001225646">
    <property type="component" value="Unassembled WGS sequence"/>
</dbReference>
<proteinExistence type="predicted"/>
<name>A0ABT9VNJ4_9BACI</name>
<comment type="caution">
    <text evidence="2">The sequence shown here is derived from an EMBL/GenBank/DDBJ whole genome shotgun (WGS) entry which is preliminary data.</text>
</comment>
<dbReference type="EMBL" id="JAUSTR010000005">
    <property type="protein sequence ID" value="MDQ0162549.1"/>
    <property type="molecule type" value="Genomic_DNA"/>
</dbReference>
<evidence type="ECO:0000256" key="1">
    <source>
        <dbReference type="SAM" id="MobiDB-lite"/>
    </source>
</evidence>
<sequence>MPYPTSMGSLGAAGGSHPARMRSQVMSPLPSSSPSRFPAHVTSPVQYGPRVKALLVYLMQYQLLPYRRTAELIQDVFDHRISEGTLVKINREAGGCLAGIRSLLHEVFY</sequence>
<organism evidence="2 3">
    <name type="scientific">Aeribacillus alveayuensis</name>
    <dbReference type="NCBI Taxonomy" id="279215"/>
    <lineage>
        <taxon>Bacteria</taxon>
        <taxon>Bacillati</taxon>
        <taxon>Bacillota</taxon>
        <taxon>Bacilli</taxon>
        <taxon>Bacillales</taxon>
        <taxon>Bacillaceae</taxon>
        <taxon>Aeribacillus</taxon>
    </lineage>
</organism>
<accession>A0ABT9VNJ4</accession>